<dbReference type="Gene3D" id="1.20.140.10">
    <property type="entry name" value="Butyryl-CoA Dehydrogenase, subunit A, domain 3"/>
    <property type="match status" value="1"/>
</dbReference>
<evidence type="ECO:0000313" key="4">
    <source>
        <dbReference type="EMBL" id="MBP0460091.1"/>
    </source>
</evidence>
<dbReference type="GO" id="GO:0050660">
    <property type="term" value="F:flavin adenine dinucleotide binding"/>
    <property type="evidence" value="ECO:0007669"/>
    <property type="project" value="InterPro"/>
</dbReference>
<dbReference type="RefSeq" id="WP_209342420.1">
    <property type="nucleotide sequence ID" value="NZ_JAGIQL010000099.1"/>
</dbReference>
<feature type="region of interest" description="Disordered" evidence="2">
    <location>
        <begin position="1"/>
        <end position="27"/>
    </location>
</feature>
<reference evidence="4" key="1">
    <citation type="submission" date="2021-03" db="EMBL/GenBank/DDBJ databases">
        <title>Whole genome sequence of Streptomyces bomunensis MMS17-BM035.</title>
        <authorList>
            <person name="Lee J.H."/>
        </authorList>
    </citation>
    <scope>NUCLEOTIDE SEQUENCE</scope>
    <source>
        <strain evidence="4">MMS17-BM035</strain>
    </source>
</reference>
<dbReference type="InterPro" id="IPR037069">
    <property type="entry name" value="AcylCoA_DH/ox_N_sf"/>
</dbReference>
<dbReference type="AlphaFoldDB" id="A0A940MGY3"/>
<dbReference type="GO" id="GO:0005737">
    <property type="term" value="C:cytoplasm"/>
    <property type="evidence" value="ECO:0007669"/>
    <property type="project" value="TreeGrafter"/>
</dbReference>
<dbReference type="PANTHER" id="PTHR48083:SF19">
    <property type="entry name" value="FLAVIN-DEPENDENT MONOOXYGENASE, OXYGENASE SUBUNIT HSAA"/>
    <property type="match status" value="1"/>
</dbReference>
<name>A0A940MGY3_9ACTN</name>
<keyword evidence="1" id="KW-0560">Oxidoreductase</keyword>
<keyword evidence="5" id="KW-1185">Reference proteome</keyword>
<dbReference type="Pfam" id="PF08028">
    <property type="entry name" value="Acyl-CoA_dh_2"/>
    <property type="match status" value="1"/>
</dbReference>
<dbReference type="EMBL" id="JAGIQL010000099">
    <property type="protein sequence ID" value="MBP0460091.1"/>
    <property type="molecule type" value="Genomic_DNA"/>
</dbReference>
<dbReference type="InterPro" id="IPR013107">
    <property type="entry name" value="Acyl-CoA_DH_C"/>
</dbReference>
<comment type="caution">
    <text evidence="4">The sequence shown here is derived from an EMBL/GenBank/DDBJ whole genome shotgun (WGS) entry which is preliminary data.</text>
</comment>
<dbReference type="GO" id="GO:0033539">
    <property type="term" value="P:fatty acid beta-oxidation using acyl-CoA dehydrogenase"/>
    <property type="evidence" value="ECO:0007669"/>
    <property type="project" value="TreeGrafter"/>
</dbReference>
<evidence type="ECO:0000313" key="5">
    <source>
        <dbReference type="Proteomes" id="UP000670475"/>
    </source>
</evidence>
<evidence type="ECO:0000256" key="2">
    <source>
        <dbReference type="SAM" id="MobiDB-lite"/>
    </source>
</evidence>
<feature type="domain" description="Acyl-CoA dehydrogenase C-terminal" evidence="3">
    <location>
        <begin position="253"/>
        <end position="375"/>
    </location>
</feature>
<protein>
    <submittedName>
        <fullName evidence="4">Hydrolase</fullName>
    </submittedName>
</protein>
<evidence type="ECO:0000256" key="1">
    <source>
        <dbReference type="ARBA" id="ARBA00023002"/>
    </source>
</evidence>
<sequence length="396" mass="41510">MTAARVQEAPARRSEAPTPPAAARSRSLTEGARHVLGAVADSAETVEAARSLDVRTADALSDAGFARHFVPTAHGGTGGTYRDFCDAVALLGEASASAAWCASVYAAMGILGAHLPQRGRAELWRGGPDTRIAGSFAPAGRVESVPGGWRLNGEWTFASGVGRAEWTFLGAMAPAGDDRQYRFFAVPRGAYRVLDTWHNVGLRGTGSNTVALRDVLVPGHRSFAQSALMAGTAGADLCHAAPYKTVNGLNFLTPALGAARAGLRLWSAGVAHKREVTGGMTRDRGSIREALARSAAELDLVELMVARAAGAADAGEHDTPHLARAQRDFAVAAELLVAVVDRLFRLGGARGQTEDSALQRIWRDVNCAAGHASLQFDPAAAAYARHAFAAFDTPRP</sequence>
<dbReference type="InterPro" id="IPR050741">
    <property type="entry name" value="Acyl-CoA_dehydrogenase"/>
</dbReference>
<dbReference type="Proteomes" id="UP000670475">
    <property type="component" value="Unassembled WGS sequence"/>
</dbReference>
<gene>
    <name evidence="4" type="ORF">JFN87_21715</name>
</gene>
<dbReference type="SUPFAM" id="SSF47203">
    <property type="entry name" value="Acyl-CoA dehydrogenase C-terminal domain-like"/>
    <property type="match status" value="1"/>
</dbReference>
<proteinExistence type="predicted"/>
<dbReference type="Gene3D" id="1.10.540.10">
    <property type="entry name" value="Acyl-CoA dehydrogenase/oxidase, N-terminal domain"/>
    <property type="match status" value="1"/>
</dbReference>
<dbReference type="GO" id="GO:0016712">
    <property type="term" value="F:oxidoreductase activity, acting on paired donors, with incorporation or reduction of molecular oxygen, reduced flavin or flavoprotein as one donor, and incorporation of one atom of oxygen"/>
    <property type="evidence" value="ECO:0007669"/>
    <property type="project" value="TreeGrafter"/>
</dbReference>
<dbReference type="InterPro" id="IPR046373">
    <property type="entry name" value="Acyl-CoA_Oxase/DH_mid-dom_sf"/>
</dbReference>
<dbReference type="PANTHER" id="PTHR48083">
    <property type="entry name" value="MEDIUM-CHAIN SPECIFIC ACYL-COA DEHYDROGENASE, MITOCHONDRIAL-RELATED"/>
    <property type="match status" value="1"/>
</dbReference>
<dbReference type="InterPro" id="IPR036250">
    <property type="entry name" value="AcylCo_DH-like_C"/>
</dbReference>
<dbReference type="Gene3D" id="2.40.110.10">
    <property type="entry name" value="Butyryl-CoA Dehydrogenase, subunit A, domain 2"/>
    <property type="match status" value="1"/>
</dbReference>
<keyword evidence="4" id="KW-0378">Hydrolase</keyword>
<evidence type="ECO:0000259" key="3">
    <source>
        <dbReference type="Pfam" id="PF08028"/>
    </source>
</evidence>
<dbReference type="GO" id="GO:0016787">
    <property type="term" value="F:hydrolase activity"/>
    <property type="evidence" value="ECO:0007669"/>
    <property type="project" value="UniProtKB-KW"/>
</dbReference>
<organism evidence="4 5">
    <name type="scientific">Streptomyces montanisoli</name>
    <dbReference type="NCBI Taxonomy" id="2798581"/>
    <lineage>
        <taxon>Bacteria</taxon>
        <taxon>Bacillati</taxon>
        <taxon>Actinomycetota</taxon>
        <taxon>Actinomycetes</taxon>
        <taxon>Kitasatosporales</taxon>
        <taxon>Streptomycetaceae</taxon>
        <taxon>Streptomyces</taxon>
    </lineage>
</organism>
<accession>A0A940MGY3</accession>
<dbReference type="GO" id="GO:0003995">
    <property type="term" value="F:acyl-CoA dehydrogenase activity"/>
    <property type="evidence" value="ECO:0007669"/>
    <property type="project" value="TreeGrafter"/>
</dbReference>
<dbReference type="PIRSF" id="PIRSF016578">
    <property type="entry name" value="HsaA"/>
    <property type="match status" value="1"/>
</dbReference>
<dbReference type="SUPFAM" id="SSF56645">
    <property type="entry name" value="Acyl-CoA dehydrogenase NM domain-like"/>
    <property type="match status" value="1"/>
</dbReference>
<dbReference type="InterPro" id="IPR009100">
    <property type="entry name" value="AcylCoA_DH/oxidase_NM_dom_sf"/>
</dbReference>